<proteinExistence type="predicted"/>
<dbReference type="AlphaFoldDB" id="U6GDG6"/>
<evidence type="ECO:0000313" key="3">
    <source>
        <dbReference type="EMBL" id="CDI78311.1"/>
    </source>
</evidence>
<evidence type="ECO:0000256" key="2">
    <source>
        <dbReference type="SAM" id="MobiDB-lite"/>
    </source>
</evidence>
<gene>
    <name evidence="3" type="ORF">EAH_00007020</name>
</gene>
<dbReference type="GeneID" id="25268772"/>
<dbReference type="OrthoDB" id="347818at2759"/>
<reference evidence="3" key="1">
    <citation type="submission" date="2013-10" db="EMBL/GenBank/DDBJ databases">
        <title>Genomic analysis of the causative agents of coccidiosis in chickens.</title>
        <authorList>
            <person name="Reid A.J."/>
            <person name="Blake D."/>
            <person name="Billington K."/>
            <person name="Browne H."/>
            <person name="Dunn M."/>
            <person name="Hung S."/>
            <person name="Kawahara F."/>
            <person name="Miranda-Saavedra D."/>
            <person name="Mourier T."/>
            <person name="Nagra H."/>
            <person name="Otto T.D."/>
            <person name="Rawlings N."/>
            <person name="Sanchez A."/>
            <person name="Sanders M."/>
            <person name="Subramaniam C."/>
            <person name="Tay Y."/>
            <person name="Dear P."/>
            <person name="Doerig C."/>
            <person name="Gruber A."/>
            <person name="Parkinson J."/>
            <person name="Shirley M."/>
            <person name="Wan K.L."/>
            <person name="Berriman M."/>
            <person name="Tomley F."/>
            <person name="Pain A."/>
        </authorList>
    </citation>
    <scope>NUCLEOTIDE SEQUENCE</scope>
    <source>
        <strain evidence="3">Houghton</strain>
    </source>
</reference>
<protein>
    <submittedName>
        <fullName evidence="3">Uncharacterized protein</fullName>
    </submittedName>
</protein>
<evidence type="ECO:0000256" key="1">
    <source>
        <dbReference type="SAM" id="Coils"/>
    </source>
</evidence>
<feature type="coiled-coil region" evidence="1">
    <location>
        <begin position="111"/>
        <end position="187"/>
    </location>
</feature>
<reference evidence="3" key="2">
    <citation type="submission" date="2013-10" db="EMBL/GenBank/DDBJ databases">
        <authorList>
            <person name="Aslett M."/>
        </authorList>
    </citation>
    <scope>NUCLEOTIDE SEQUENCE</scope>
    <source>
        <strain evidence="3">Houghton</strain>
    </source>
</reference>
<accession>U6GDG6</accession>
<dbReference type="VEuPathDB" id="ToxoDB:EAH_00007020"/>
<dbReference type="Proteomes" id="UP000018050">
    <property type="component" value="Unassembled WGS sequence"/>
</dbReference>
<feature type="region of interest" description="Disordered" evidence="2">
    <location>
        <begin position="35"/>
        <end position="60"/>
    </location>
</feature>
<organism evidence="3 4">
    <name type="scientific">Eimeria acervulina</name>
    <name type="common">Coccidian parasite</name>
    <dbReference type="NCBI Taxonomy" id="5801"/>
    <lineage>
        <taxon>Eukaryota</taxon>
        <taxon>Sar</taxon>
        <taxon>Alveolata</taxon>
        <taxon>Apicomplexa</taxon>
        <taxon>Conoidasida</taxon>
        <taxon>Coccidia</taxon>
        <taxon>Eucoccidiorida</taxon>
        <taxon>Eimeriorina</taxon>
        <taxon>Eimeriidae</taxon>
        <taxon>Eimeria</taxon>
    </lineage>
</organism>
<sequence>MEARRVGASLSEDKMFAPGMTVSNVQLKTKGLEEQRQLDNECSSSPGLAVREADNHTGTTSARKLDTCAVELVRALQGGNYVLQEIVLEQGRSIRTQRGALERAEPNEELLREARERERLLYEQLQQIQCQYEVLKKENQTLKHALMNTAQESVDKDDTILRDRKEYDALRTEVKNATRNAQDARYLAQMERERRIAQVTQLKSQLEKWKRHLCHQHTLVDTKQYGICTSVIPEILDALIQGC</sequence>
<keyword evidence="1" id="KW-0175">Coiled coil</keyword>
<evidence type="ECO:0000313" key="4">
    <source>
        <dbReference type="Proteomes" id="UP000018050"/>
    </source>
</evidence>
<dbReference type="RefSeq" id="XP_013251461.1">
    <property type="nucleotide sequence ID" value="XM_013396007.1"/>
</dbReference>
<name>U6GDG6_EIMAC</name>
<keyword evidence="4" id="KW-1185">Reference proteome</keyword>
<dbReference type="EMBL" id="HG670847">
    <property type="protein sequence ID" value="CDI78311.1"/>
    <property type="molecule type" value="Genomic_DNA"/>
</dbReference>